<sequence>MKNTNNPCEEEALKFGQTTPHKPQHSSPNLCGSKDPPDQIVSYNEKNEGAGQMN</sequence>
<evidence type="ECO:0000313" key="3">
    <source>
        <dbReference type="EnsemblPlants" id="KRH73224"/>
    </source>
</evidence>
<reference evidence="3" key="2">
    <citation type="submission" date="2018-02" db="UniProtKB">
        <authorList>
            <consortium name="EnsemblPlants"/>
        </authorList>
    </citation>
    <scope>IDENTIFICATION</scope>
    <source>
        <strain evidence="3">Williams 82</strain>
    </source>
</reference>
<organism evidence="2">
    <name type="scientific">Glycine max</name>
    <name type="common">Soybean</name>
    <name type="synonym">Glycine hispida</name>
    <dbReference type="NCBI Taxonomy" id="3847"/>
    <lineage>
        <taxon>Eukaryota</taxon>
        <taxon>Viridiplantae</taxon>
        <taxon>Streptophyta</taxon>
        <taxon>Embryophyta</taxon>
        <taxon>Tracheophyta</taxon>
        <taxon>Spermatophyta</taxon>
        <taxon>Magnoliopsida</taxon>
        <taxon>eudicotyledons</taxon>
        <taxon>Gunneridae</taxon>
        <taxon>Pentapetalae</taxon>
        <taxon>rosids</taxon>
        <taxon>fabids</taxon>
        <taxon>Fabales</taxon>
        <taxon>Fabaceae</taxon>
        <taxon>Papilionoideae</taxon>
        <taxon>50 kb inversion clade</taxon>
        <taxon>NPAAA clade</taxon>
        <taxon>indigoferoid/millettioid clade</taxon>
        <taxon>Phaseoleae</taxon>
        <taxon>Glycine</taxon>
        <taxon>Glycine subgen. Soja</taxon>
    </lineage>
</organism>
<reference evidence="2" key="3">
    <citation type="submission" date="2018-07" db="EMBL/GenBank/DDBJ databases">
        <title>WGS assembly of Glycine max.</title>
        <authorList>
            <person name="Schmutz J."/>
            <person name="Cannon S."/>
            <person name="Schlueter J."/>
            <person name="Ma J."/>
            <person name="Mitros T."/>
            <person name="Nelson W."/>
            <person name="Hyten D."/>
            <person name="Song Q."/>
            <person name="Thelen J."/>
            <person name="Cheng J."/>
            <person name="Xu D."/>
            <person name="Hellsten U."/>
            <person name="May G."/>
            <person name="Yu Y."/>
            <person name="Sakurai T."/>
            <person name="Umezawa T."/>
            <person name="Bhattacharyya M."/>
            <person name="Sandhu D."/>
            <person name="Valliyodan B."/>
            <person name="Lindquist E."/>
            <person name="Peto M."/>
            <person name="Grant D."/>
            <person name="Shu S."/>
            <person name="Goodstein D."/>
            <person name="Barry K."/>
            <person name="Futrell-Griggs M."/>
            <person name="Abernathy B."/>
            <person name="Du J."/>
            <person name="Tian Z."/>
            <person name="Zhu L."/>
            <person name="Gill N."/>
            <person name="Joshi T."/>
            <person name="Libault M."/>
            <person name="Sethuraman A."/>
            <person name="Zhang X."/>
            <person name="Shinozaki K."/>
            <person name="Nguyen H."/>
            <person name="Wing R."/>
            <person name="Cregan P."/>
            <person name="Specht J."/>
            <person name="Grimwood J."/>
            <person name="Rokhsar D."/>
            <person name="Stacey G."/>
            <person name="Shoemaker R."/>
            <person name="Jackson S."/>
        </authorList>
    </citation>
    <scope>NUCLEOTIDE SEQUENCE</scope>
    <source>
        <tissue evidence="2">Callus</tissue>
    </source>
</reference>
<evidence type="ECO:0000256" key="1">
    <source>
        <dbReference type="SAM" id="MobiDB-lite"/>
    </source>
</evidence>
<keyword evidence="4" id="KW-1185">Reference proteome</keyword>
<evidence type="ECO:0000313" key="2">
    <source>
        <dbReference type="EMBL" id="KRH73224.1"/>
    </source>
</evidence>
<protein>
    <submittedName>
        <fullName evidence="2 3">Uncharacterized protein</fullName>
    </submittedName>
</protein>
<accession>A0A0R0L8U9</accession>
<dbReference type="EMBL" id="CM000835">
    <property type="protein sequence ID" value="KRH73224.1"/>
    <property type="molecule type" value="Genomic_DNA"/>
</dbReference>
<dbReference type="AlphaFoldDB" id="A0A0R0L8U9"/>
<dbReference type="Gramene" id="KRH73224">
    <property type="protein sequence ID" value="KRH73224"/>
    <property type="gene ID" value="GLYMA_02G259900"/>
</dbReference>
<feature type="region of interest" description="Disordered" evidence="1">
    <location>
        <begin position="1"/>
        <end position="54"/>
    </location>
</feature>
<reference evidence="2 3" key="1">
    <citation type="journal article" date="2010" name="Nature">
        <title>Genome sequence of the palaeopolyploid soybean.</title>
        <authorList>
            <person name="Schmutz J."/>
            <person name="Cannon S.B."/>
            <person name="Schlueter J."/>
            <person name="Ma J."/>
            <person name="Mitros T."/>
            <person name="Nelson W."/>
            <person name="Hyten D.L."/>
            <person name="Song Q."/>
            <person name="Thelen J.J."/>
            <person name="Cheng J."/>
            <person name="Xu D."/>
            <person name="Hellsten U."/>
            <person name="May G.D."/>
            <person name="Yu Y."/>
            <person name="Sakurai T."/>
            <person name="Umezawa T."/>
            <person name="Bhattacharyya M.K."/>
            <person name="Sandhu D."/>
            <person name="Valliyodan B."/>
            <person name="Lindquist E."/>
            <person name="Peto M."/>
            <person name="Grant D."/>
            <person name="Shu S."/>
            <person name="Goodstein D."/>
            <person name="Barry K."/>
            <person name="Futrell-Griggs M."/>
            <person name="Abernathy B."/>
            <person name="Du J."/>
            <person name="Tian Z."/>
            <person name="Zhu L."/>
            <person name="Gill N."/>
            <person name="Joshi T."/>
            <person name="Libault M."/>
            <person name="Sethuraman A."/>
            <person name="Zhang X.-C."/>
            <person name="Shinozaki K."/>
            <person name="Nguyen H.T."/>
            <person name="Wing R.A."/>
            <person name="Cregan P."/>
            <person name="Specht J."/>
            <person name="Grimwood J."/>
            <person name="Rokhsar D."/>
            <person name="Stacey G."/>
            <person name="Shoemaker R.C."/>
            <person name="Jackson S.A."/>
        </authorList>
    </citation>
    <scope>NUCLEOTIDE SEQUENCE [LARGE SCALE GENOMIC DNA]</scope>
    <source>
        <strain evidence="3">cv. Williams 82</strain>
        <tissue evidence="2">Callus</tissue>
    </source>
</reference>
<evidence type="ECO:0000313" key="4">
    <source>
        <dbReference type="Proteomes" id="UP000008827"/>
    </source>
</evidence>
<dbReference type="InParanoid" id="A0A0R0L8U9"/>
<dbReference type="Proteomes" id="UP000008827">
    <property type="component" value="Chromosome 2"/>
</dbReference>
<proteinExistence type="predicted"/>
<feature type="compositionally biased region" description="Polar residues" evidence="1">
    <location>
        <begin position="16"/>
        <end position="30"/>
    </location>
</feature>
<gene>
    <name evidence="2" type="ORF">GLYMA_02G259900</name>
</gene>
<name>A0A0R0L8U9_SOYBN</name>
<dbReference type="EnsemblPlants" id="KRH73224">
    <property type="protein sequence ID" value="KRH73224"/>
    <property type="gene ID" value="GLYMA_02G259900"/>
</dbReference>